<gene>
    <name evidence="7" type="ORF">WAE58_03490</name>
</gene>
<name>A0ABU8NGU5_9SPHI</name>
<dbReference type="RefSeq" id="WP_337715226.1">
    <property type="nucleotide sequence ID" value="NZ_JBBEUB010000001.1"/>
</dbReference>
<proteinExistence type="predicted"/>
<keyword evidence="2" id="KW-1134">Transmembrane beta strand</keyword>
<organism evidence="7 8">
    <name type="scientific">Pedobacter panaciterrae</name>
    <dbReference type="NCBI Taxonomy" id="363849"/>
    <lineage>
        <taxon>Bacteria</taxon>
        <taxon>Pseudomonadati</taxon>
        <taxon>Bacteroidota</taxon>
        <taxon>Sphingobacteriia</taxon>
        <taxon>Sphingobacteriales</taxon>
        <taxon>Sphingobacteriaceae</taxon>
        <taxon>Pedobacter</taxon>
    </lineage>
</organism>
<dbReference type="Gene3D" id="1.20.1600.10">
    <property type="entry name" value="Outer membrane efflux proteins (OEP)"/>
    <property type="match status" value="1"/>
</dbReference>
<reference evidence="7 8" key="1">
    <citation type="submission" date="2024-03" db="EMBL/GenBank/DDBJ databases">
        <title>Sequence of Lycoming College Course Isolates.</title>
        <authorList>
            <person name="Plotts O."/>
            <person name="Newman J."/>
        </authorList>
    </citation>
    <scope>NUCLEOTIDE SEQUENCE [LARGE SCALE GENOMIC DNA]</scope>
    <source>
        <strain evidence="7 8">CJB-3</strain>
    </source>
</reference>
<comment type="caution">
    <text evidence="7">The sequence shown here is derived from an EMBL/GenBank/DDBJ whole genome shotgun (WGS) entry which is preliminary data.</text>
</comment>
<evidence type="ECO:0000256" key="6">
    <source>
        <dbReference type="SAM" id="Coils"/>
    </source>
</evidence>
<evidence type="ECO:0000256" key="2">
    <source>
        <dbReference type="ARBA" id="ARBA00022452"/>
    </source>
</evidence>
<keyword evidence="3" id="KW-0812">Transmembrane</keyword>
<evidence type="ECO:0000313" key="8">
    <source>
        <dbReference type="Proteomes" id="UP001378956"/>
    </source>
</evidence>
<comment type="subcellular location">
    <subcellularLocation>
        <location evidence="1">Cell outer membrane</location>
    </subcellularLocation>
</comment>
<evidence type="ECO:0000256" key="5">
    <source>
        <dbReference type="ARBA" id="ARBA00023237"/>
    </source>
</evidence>
<dbReference type="Proteomes" id="UP001378956">
    <property type="component" value="Unassembled WGS sequence"/>
</dbReference>
<dbReference type="EMBL" id="JBBEUB010000001">
    <property type="protein sequence ID" value="MEJ2901468.1"/>
    <property type="molecule type" value="Genomic_DNA"/>
</dbReference>
<dbReference type="PANTHER" id="PTHR30026:SF20">
    <property type="entry name" value="OUTER MEMBRANE PROTEIN TOLC"/>
    <property type="match status" value="1"/>
</dbReference>
<dbReference type="InterPro" id="IPR051906">
    <property type="entry name" value="TolC-like"/>
</dbReference>
<keyword evidence="5" id="KW-0998">Cell outer membrane</keyword>
<keyword evidence="6" id="KW-0175">Coiled coil</keyword>
<evidence type="ECO:0000313" key="7">
    <source>
        <dbReference type="EMBL" id="MEJ2901468.1"/>
    </source>
</evidence>
<keyword evidence="8" id="KW-1185">Reference proteome</keyword>
<feature type="coiled-coil region" evidence="6">
    <location>
        <begin position="398"/>
        <end position="425"/>
    </location>
</feature>
<sequence length="486" mass="54604">MRNKPTNHLKWYLLLMILAIFVVTANGQTTSLETCFNLARDHNMTLRQAKSALLSSQYNLQAEKKSYLPKVDLLSSYTYLSSPLTVNLQTVKDGIVEGSSKQSVNAANEVFKEVTGNDLSQAAQDRIYNASKNIIGSVYPNYNPSLSKQSYFVAGLGVRQPIFLGNKLDAASNLAQSLVNSADINVDLVNKEVDFLIAAQYLRILYLNTLFNKQQIMVDALTKNNNYAQELVKNQILAPYQKSWTNVILTQAESHFNNIKLEQQNAYIELNKLLGVPLDSAIIITDTLTYAVIEPFKPEGDFWESNPVYKMAGSKISYAKTAEKISSSFSLPNIFAIGNYNLYQRDLPLLMPDWFVGVELQWTLFNGQTRKRTLAARQLIEEAKLAEKNASLGIQVLSTVARNKMKSLQNEVASLDNARKDAHTTSRLITERMRNQLSSPKDVNDALLIETEIEKGYHTAVFGYYLAAAEYFNSLGKPQQITQYIK</sequence>
<evidence type="ECO:0000256" key="1">
    <source>
        <dbReference type="ARBA" id="ARBA00004442"/>
    </source>
</evidence>
<protein>
    <submittedName>
        <fullName evidence="7">TolC family protein</fullName>
    </submittedName>
</protein>
<evidence type="ECO:0000256" key="4">
    <source>
        <dbReference type="ARBA" id="ARBA00023136"/>
    </source>
</evidence>
<accession>A0ABU8NGU5</accession>
<dbReference type="PANTHER" id="PTHR30026">
    <property type="entry name" value="OUTER MEMBRANE PROTEIN TOLC"/>
    <property type="match status" value="1"/>
</dbReference>
<evidence type="ECO:0000256" key="3">
    <source>
        <dbReference type="ARBA" id="ARBA00022692"/>
    </source>
</evidence>
<dbReference type="SUPFAM" id="SSF56954">
    <property type="entry name" value="Outer membrane efflux proteins (OEP)"/>
    <property type="match status" value="1"/>
</dbReference>
<keyword evidence="4" id="KW-0472">Membrane</keyword>